<accession>A0ACD1BGU7</accession>
<name>A0ACD1BGU7_9CLOT</name>
<sequence length="525" mass="58704">MTNITKNITLDTTAYKDLLNKNVKVYRFDTTKNTFECIGVSNVDSTGALKIIAPTNGTYFVAPLDAPIYDKNNMTNVWKDNFNYTGLPKDGVFTYDTGNNNGWGNKELEYYQANNKDNVNVDNGVLNLVAQYTPAGVTDSSGTYNYTSARLKSVDSWLYGRFEVTAKLPNLQAGTWPAIWFLPKTEEFGAWPASGEIDVMEAMNNNQDLIHGSLHSANQNFKSANYHNTATITITDTENTYNVYGCTWTPEAIEFDIDGIKYFRCERDLSKEYNPKDFPWTTPFYLLLNIAIGGSAGGNVNNALFPQTMAIKDIKIYDLALSNFSLNDNANSNYILEKADNGYVLKSKFDEKNIIGFTSYIDSSANATVTFNKDTNKFDIDLKNAGDSNWKIQFFGTGISLKENATYYYKAKFNSSIARKIYIGMQNSAENTPYFLNTYNVVAGENTITGKYTATSTSDLNNFIMYLGGQDSNNPLAEHTISIEEIEVGTKVIDNITPLHIDYTSFIKTALNNNEYNGTFAQIEV</sequence>
<reference evidence="1" key="1">
    <citation type="submission" date="2020-04" db="EMBL/GenBank/DDBJ databases">
        <title>A novel bacterium ('Candidatus Sarcina troglodytae' sp. nov.) linked to a protracted, uniformly lethal epizootic among sanctuary western chimpanzees (Pan troglodytes verus) in Sierra Leone.</title>
        <authorList>
            <person name="Owens L.A."/>
            <person name="Colitti B."/>
            <person name="Hirji I."/>
            <person name="Pizaro A."/>
            <person name="Jaffe J.E."/>
            <person name="Moittie S."/>
            <person name="Bishop-Lilly K.A."/>
            <person name="Estrella L.A."/>
            <person name="Voegtly L.J."/>
            <person name="Kuhn J.H."/>
            <person name="Suen G."/>
            <person name="Deblois C.L."/>
            <person name="Dunn C."/>
            <person name="Juan-Salles C."/>
            <person name="Goldberg T.L."/>
        </authorList>
    </citation>
    <scope>NUCLEOTIDE SEQUENCE</scope>
    <source>
        <strain evidence="1">JB2</strain>
    </source>
</reference>
<evidence type="ECO:0000313" key="1">
    <source>
        <dbReference type="EMBL" id="QPJ86686.1"/>
    </source>
</evidence>
<dbReference type="Proteomes" id="UP000594603">
    <property type="component" value="Plasmid p2"/>
</dbReference>
<evidence type="ECO:0000313" key="2">
    <source>
        <dbReference type="Proteomes" id="UP000594603"/>
    </source>
</evidence>
<dbReference type="EMBL" id="CP051756">
    <property type="protein sequence ID" value="QPJ86686.1"/>
    <property type="molecule type" value="Genomic_DNA"/>
</dbReference>
<gene>
    <name evidence="1" type="ORF">HH195_11990</name>
</gene>
<proteinExistence type="predicted"/>
<keyword evidence="2" id="KW-1185">Reference proteome</keyword>
<keyword evidence="1" id="KW-0614">Plasmid</keyword>
<organism evidence="1 2">
    <name type="scientific">Candidatus Sarcina troglodytae</name>
    <dbReference type="NCBI Taxonomy" id="2726954"/>
    <lineage>
        <taxon>Bacteria</taxon>
        <taxon>Bacillati</taxon>
        <taxon>Bacillota</taxon>
        <taxon>Clostridia</taxon>
        <taxon>Eubacteriales</taxon>
        <taxon>Clostridiaceae</taxon>
        <taxon>Sarcina</taxon>
    </lineage>
</organism>
<geneLocation type="plasmid" evidence="1 2">
    <name>p2</name>
</geneLocation>
<protein>
    <submittedName>
        <fullName evidence="1">Family 16 glycosylhydrolase</fullName>
    </submittedName>
</protein>